<dbReference type="Proteomes" id="UP000275232">
    <property type="component" value="Unassembled WGS sequence"/>
</dbReference>
<feature type="chain" id="PRO_5018046438" evidence="2">
    <location>
        <begin position="22"/>
        <end position="121"/>
    </location>
</feature>
<organism evidence="3 4">
    <name type="scientific">Aurantiacibacter spongiae</name>
    <dbReference type="NCBI Taxonomy" id="2488860"/>
    <lineage>
        <taxon>Bacteria</taxon>
        <taxon>Pseudomonadati</taxon>
        <taxon>Pseudomonadota</taxon>
        <taxon>Alphaproteobacteria</taxon>
        <taxon>Sphingomonadales</taxon>
        <taxon>Erythrobacteraceae</taxon>
        <taxon>Aurantiacibacter</taxon>
    </lineage>
</organism>
<feature type="signal peptide" evidence="2">
    <location>
        <begin position="1"/>
        <end position="21"/>
    </location>
</feature>
<dbReference type="Gene3D" id="1.25.40.10">
    <property type="entry name" value="Tetratricopeptide repeat domain"/>
    <property type="match status" value="1"/>
</dbReference>
<dbReference type="PROSITE" id="PS50005">
    <property type="entry name" value="TPR"/>
    <property type="match status" value="1"/>
</dbReference>
<reference evidence="3 4" key="1">
    <citation type="submission" date="2018-11" db="EMBL/GenBank/DDBJ databases">
        <title>Erythrobacter spongiae sp. nov., isolated from a marine sponge.</title>
        <authorList>
            <person name="Zhuang L."/>
            <person name="Luo L."/>
        </authorList>
    </citation>
    <scope>NUCLEOTIDE SEQUENCE [LARGE SCALE GENOMIC DNA]</scope>
    <source>
        <strain evidence="3 4">HN-E23</strain>
    </source>
</reference>
<name>A0A3N5DJX9_9SPHN</name>
<gene>
    <name evidence="3" type="ORF">EG799_05020</name>
</gene>
<dbReference type="EMBL" id="RPFZ01000001">
    <property type="protein sequence ID" value="RPF71045.1"/>
    <property type="molecule type" value="Genomic_DNA"/>
</dbReference>
<dbReference type="RefSeq" id="WP_123879112.1">
    <property type="nucleotide sequence ID" value="NZ_RPFZ01000001.1"/>
</dbReference>
<feature type="repeat" description="TPR" evidence="1">
    <location>
        <begin position="57"/>
        <end position="90"/>
    </location>
</feature>
<dbReference type="InterPro" id="IPR019734">
    <property type="entry name" value="TPR_rpt"/>
</dbReference>
<dbReference type="Pfam" id="PF14559">
    <property type="entry name" value="TPR_19"/>
    <property type="match status" value="1"/>
</dbReference>
<proteinExistence type="predicted"/>
<evidence type="ECO:0000313" key="4">
    <source>
        <dbReference type="Proteomes" id="UP000275232"/>
    </source>
</evidence>
<keyword evidence="1" id="KW-0802">TPR repeat</keyword>
<evidence type="ECO:0000256" key="1">
    <source>
        <dbReference type="PROSITE-ProRule" id="PRU00339"/>
    </source>
</evidence>
<dbReference type="InterPro" id="IPR011990">
    <property type="entry name" value="TPR-like_helical_dom_sf"/>
</dbReference>
<comment type="caution">
    <text evidence="3">The sequence shown here is derived from an EMBL/GenBank/DDBJ whole genome shotgun (WGS) entry which is preliminary data.</text>
</comment>
<keyword evidence="4" id="KW-1185">Reference proteome</keyword>
<evidence type="ECO:0000256" key="2">
    <source>
        <dbReference type="SAM" id="SignalP"/>
    </source>
</evidence>
<dbReference type="OrthoDB" id="92543at2"/>
<dbReference type="AlphaFoldDB" id="A0A3N5DJX9"/>
<evidence type="ECO:0000313" key="3">
    <source>
        <dbReference type="EMBL" id="RPF71045.1"/>
    </source>
</evidence>
<keyword evidence="2" id="KW-0732">Signal</keyword>
<sequence>MKTSLLLGVAALLGSAAPVLAAQADQHEVAYDQIAAGEAQQAIARLEAARERMPDDPALLINLGAAYAATGNFEKAGECYRAAIASDDRYELELANGEWMDPRSAARLALRELERDMVAMR</sequence>
<protein>
    <submittedName>
        <fullName evidence="3">Tetratricopeptide repeat protein</fullName>
    </submittedName>
</protein>
<accession>A0A3N5DJX9</accession>
<dbReference type="SUPFAM" id="SSF48452">
    <property type="entry name" value="TPR-like"/>
    <property type="match status" value="1"/>
</dbReference>